<keyword evidence="2 6" id="KW-0328">Glycosyltransferase</keyword>
<feature type="transmembrane region" description="Helical" evidence="8">
    <location>
        <begin position="899"/>
        <end position="923"/>
    </location>
</feature>
<dbReference type="GO" id="GO:0005737">
    <property type="term" value="C:cytoplasm"/>
    <property type="evidence" value="ECO:0007669"/>
    <property type="project" value="TreeGrafter"/>
</dbReference>
<keyword evidence="5" id="KW-0539">Nucleus</keyword>
<feature type="transmembrane region" description="Helical" evidence="8">
    <location>
        <begin position="935"/>
        <end position="954"/>
    </location>
</feature>
<dbReference type="PANTHER" id="PTHR14453">
    <property type="entry name" value="PARP/ZINC FINGER CCCH TYPE DOMAIN CONTAINING PROTEIN"/>
    <property type="match status" value="1"/>
</dbReference>
<keyword evidence="8" id="KW-1133">Transmembrane helix</keyword>
<name>A0A210QFY3_MIZYE</name>
<organism evidence="11 12">
    <name type="scientific">Mizuhopecten yessoensis</name>
    <name type="common">Japanese scallop</name>
    <name type="synonym">Patinopecten yessoensis</name>
    <dbReference type="NCBI Taxonomy" id="6573"/>
    <lineage>
        <taxon>Eukaryota</taxon>
        <taxon>Metazoa</taxon>
        <taxon>Spiralia</taxon>
        <taxon>Lophotrochozoa</taxon>
        <taxon>Mollusca</taxon>
        <taxon>Bivalvia</taxon>
        <taxon>Autobranchia</taxon>
        <taxon>Pteriomorphia</taxon>
        <taxon>Pectinida</taxon>
        <taxon>Pectinoidea</taxon>
        <taxon>Pectinidae</taxon>
        <taxon>Mizuhopecten</taxon>
    </lineage>
</organism>
<dbReference type="AlphaFoldDB" id="A0A210QFY3"/>
<dbReference type="InterPro" id="IPR052056">
    <property type="entry name" value="Mono-ARTD/PARP"/>
</dbReference>
<dbReference type="SUPFAM" id="SSF56399">
    <property type="entry name" value="ADP-ribosylation"/>
    <property type="match status" value="1"/>
</dbReference>
<dbReference type="Pfam" id="PF01661">
    <property type="entry name" value="Macro"/>
    <property type="match status" value="2"/>
</dbReference>
<evidence type="ECO:0000256" key="3">
    <source>
        <dbReference type="ARBA" id="ARBA00022679"/>
    </source>
</evidence>
<keyword evidence="8" id="KW-0472">Membrane</keyword>
<feature type="compositionally biased region" description="Low complexity" evidence="7">
    <location>
        <begin position="487"/>
        <end position="496"/>
    </location>
</feature>
<dbReference type="PROSITE" id="PS51154">
    <property type="entry name" value="MACRO"/>
    <property type="match status" value="2"/>
</dbReference>
<evidence type="ECO:0000256" key="5">
    <source>
        <dbReference type="ARBA" id="ARBA00023242"/>
    </source>
</evidence>
<reference evidence="11 12" key="1">
    <citation type="journal article" date="2017" name="Nat. Ecol. Evol.">
        <title>Scallop genome provides insights into evolution of bilaterian karyotype and development.</title>
        <authorList>
            <person name="Wang S."/>
            <person name="Zhang J."/>
            <person name="Jiao W."/>
            <person name="Li J."/>
            <person name="Xun X."/>
            <person name="Sun Y."/>
            <person name="Guo X."/>
            <person name="Huan P."/>
            <person name="Dong B."/>
            <person name="Zhang L."/>
            <person name="Hu X."/>
            <person name="Sun X."/>
            <person name="Wang J."/>
            <person name="Zhao C."/>
            <person name="Wang Y."/>
            <person name="Wang D."/>
            <person name="Huang X."/>
            <person name="Wang R."/>
            <person name="Lv J."/>
            <person name="Li Y."/>
            <person name="Zhang Z."/>
            <person name="Liu B."/>
            <person name="Lu W."/>
            <person name="Hui Y."/>
            <person name="Liang J."/>
            <person name="Zhou Z."/>
            <person name="Hou R."/>
            <person name="Li X."/>
            <person name="Liu Y."/>
            <person name="Li H."/>
            <person name="Ning X."/>
            <person name="Lin Y."/>
            <person name="Zhao L."/>
            <person name="Xing Q."/>
            <person name="Dou J."/>
            <person name="Li Y."/>
            <person name="Mao J."/>
            <person name="Guo H."/>
            <person name="Dou H."/>
            <person name="Li T."/>
            <person name="Mu C."/>
            <person name="Jiang W."/>
            <person name="Fu Q."/>
            <person name="Fu X."/>
            <person name="Miao Y."/>
            <person name="Liu J."/>
            <person name="Yu Q."/>
            <person name="Li R."/>
            <person name="Liao H."/>
            <person name="Li X."/>
            <person name="Kong Y."/>
            <person name="Jiang Z."/>
            <person name="Chourrout D."/>
            <person name="Li R."/>
            <person name="Bao Z."/>
        </authorList>
    </citation>
    <scope>NUCLEOTIDE SEQUENCE [LARGE SCALE GENOMIC DNA]</scope>
    <source>
        <strain evidence="11 12">PY_sf001</strain>
    </source>
</reference>
<dbReference type="PROSITE" id="PS51059">
    <property type="entry name" value="PARP_CATALYTIC"/>
    <property type="match status" value="1"/>
</dbReference>
<evidence type="ECO:0000259" key="9">
    <source>
        <dbReference type="PROSITE" id="PS51059"/>
    </source>
</evidence>
<feature type="domain" description="Macro" evidence="10">
    <location>
        <begin position="279"/>
        <end position="464"/>
    </location>
</feature>
<evidence type="ECO:0000256" key="2">
    <source>
        <dbReference type="ARBA" id="ARBA00022676"/>
    </source>
</evidence>
<dbReference type="GO" id="GO:0010629">
    <property type="term" value="P:negative regulation of gene expression"/>
    <property type="evidence" value="ECO:0007669"/>
    <property type="project" value="TreeGrafter"/>
</dbReference>
<dbReference type="SMART" id="SM00506">
    <property type="entry name" value="A1pp"/>
    <property type="match status" value="2"/>
</dbReference>
<evidence type="ECO:0000259" key="10">
    <source>
        <dbReference type="PROSITE" id="PS51154"/>
    </source>
</evidence>
<evidence type="ECO:0000256" key="8">
    <source>
        <dbReference type="SAM" id="Phobius"/>
    </source>
</evidence>
<dbReference type="InterPro" id="IPR012317">
    <property type="entry name" value="Poly(ADP-ribose)pol_cat_dom"/>
</dbReference>
<feature type="domain" description="Macro" evidence="10">
    <location>
        <begin position="80"/>
        <end position="260"/>
    </location>
</feature>
<evidence type="ECO:0000256" key="7">
    <source>
        <dbReference type="SAM" id="MobiDB-lite"/>
    </source>
</evidence>
<sequence length="980" mass="109490">MENPKEFRLYAYVHDGNSRVLTEFPLSFWNQEGFGLLKVFPLLSLRAMGNTTASSSSDEPSTTPVTVRIVRKAMSSANSSSTRKFRTIGNIKVSVINESFAQQKADVIVNCASADLDLSRGRGSKALAQTAGPDVQADLKNNYSTNISEGDVAVSVPGNLKCRKVYHVYLTKWNQDTQGLLKVITNCLLLADKFKVQSIVFPSLGTGYLGYPHSEVTKTALAAIEAFTQTHGSSSIDTIIFSVYDLPSYKVFFQEIRKYNPGSSSSGQQSAASATGNSTSTCVSVQIGSTVVDVVMGALPQQQVDVIVNSAPFDLDLSNGGLSEALLKVAGQGLQEECIEHYPNGISTGEILTTKGYDLPCSYVYHGCLPDWSKTDHTDAKENLYAFMMGCLEIATSYCVNSIAFPTLGSGSLRFPADVVADSMIKCVKEFTDDNPQTSLTEIRIVIYNQAARPGALQAAFKKACDPYMSSASVSPPTPHPRHQVEASSTAAGTTATPPPLPKKRGPPPKDTQAYFNYMYEQSPVSPSYWTKYDNSKPLKMWNLTVAPTTSSHAVYLPVDRSTFKSIENVVKKSWDAAHFGHGNDAQGLSQLGYSNIQVTKIERIENPVLFEKYAQNRAHFFRRAAGFGKPLTPVGQISAGSKRPLLTTQLCDANLRRDIYPEINEHYTFHGTPEDRVAVITAQGLDNRLAGNTVIGQGVYTAESSTKSDQYADCVGRRDKTKDKKMFLTRMCLGDPFILNKKPTSVFKRPPCKTCKKDICADLSHAGNFDSILVEDFWIFREFIVFEKDRKRVNNFTLFGENNIFKKERSMNENNAPSQITGVFSLVMRLIDLIATATDFEISQGFQTPWRSHFWQAFLASDVVLTFDYVVMILFSAFMLLQVRERHFVMYMSAHRRYIIIFFIYQFVEIAFSIFEFSYYGLNTFRLKYVVWTWLFWMFRTFVNGVFFVVLIARKQEMGEQMDMELRFAGERKRPGFGY</sequence>
<keyword evidence="4 6" id="KW-0520">NAD</keyword>
<dbReference type="GO" id="GO:0003950">
    <property type="term" value="F:NAD+ poly-ADP-ribosyltransferase activity"/>
    <property type="evidence" value="ECO:0007669"/>
    <property type="project" value="UniProtKB-UniRule"/>
</dbReference>
<gene>
    <name evidence="11" type="ORF">KP79_PYT13080</name>
</gene>
<dbReference type="EMBL" id="NEDP02003836">
    <property type="protein sequence ID" value="OWF47652.1"/>
    <property type="molecule type" value="Genomic_DNA"/>
</dbReference>
<comment type="caution">
    <text evidence="11">The sequence shown here is derived from an EMBL/GenBank/DDBJ whole genome shotgun (WGS) entry which is preliminary data.</text>
</comment>
<dbReference type="InterPro" id="IPR043472">
    <property type="entry name" value="Macro_dom-like"/>
</dbReference>
<feature type="domain" description="PARP catalytic" evidence="9">
    <location>
        <begin position="557"/>
        <end position="810"/>
    </location>
</feature>
<feature type="region of interest" description="Disordered" evidence="7">
    <location>
        <begin position="472"/>
        <end position="513"/>
    </location>
</feature>
<dbReference type="Gene3D" id="3.40.220.10">
    <property type="entry name" value="Leucine Aminopeptidase, subunit E, domain 1"/>
    <property type="match status" value="2"/>
</dbReference>
<evidence type="ECO:0000313" key="11">
    <source>
        <dbReference type="EMBL" id="OWF47652.1"/>
    </source>
</evidence>
<dbReference type="GO" id="GO:0005634">
    <property type="term" value="C:nucleus"/>
    <property type="evidence" value="ECO:0007669"/>
    <property type="project" value="UniProtKB-SubCell"/>
</dbReference>
<dbReference type="Proteomes" id="UP000242188">
    <property type="component" value="Unassembled WGS sequence"/>
</dbReference>
<evidence type="ECO:0000313" key="12">
    <source>
        <dbReference type="Proteomes" id="UP000242188"/>
    </source>
</evidence>
<dbReference type="EC" id="2.4.2.-" evidence="6"/>
<feature type="transmembrane region" description="Helical" evidence="8">
    <location>
        <begin position="855"/>
        <end position="879"/>
    </location>
</feature>
<dbReference type="PANTHER" id="PTHR14453:SF67">
    <property type="entry name" value="POLY [ADP-RIBOSE] POLYMERASE"/>
    <property type="match status" value="1"/>
</dbReference>
<comment type="subcellular location">
    <subcellularLocation>
        <location evidence="1">Nucleus</location>
    </subcellularLocation>
</comment>
<accession>A0A210QFY3</accession>
<protein>
    <recommendedName>
        <fullName evidence="6">Poly [ADP-ribose] polymerase</fullName>
        <shortName evidence="6">PARP</shortName>
        <ecNumber evidence="6">2.4.2.-</ecNumber>
    </recommendedName>
</protein>
<evidence type="ECO:0000256" key="1">
    <source>
        <dbReference type="ARBA" id="ARBA00004123"/>
    </source>
</evidence>
<keyword evidence="8" id="KW-0812">Transmembrane</keyword>
<proteinExistence type="predicted"/>
<evidence type="ECO:0000256" key="4">
    <source>
        <dbReference type="ARBA" id="ARBA00023027"/>
    </source>
</evidence>
<evidence type="ECO:0000256" key="6">
    <source>
        <dbReference type="RuleBase" id="RU362114"/>
    </source>
</evidence>
<dbReference type="OrthoDB" id="6267493at2759"/>
<dbReference type="InterPro" id="IPR002589">
    <property type="entry name" value="Macro_dom"/>
</dbReference>
<dbReference type="Gene3D" id="3.90.228.10">
    <property type="match status" value="1"/>
</dbReference>
<keyword evidence="3 6" id="KW-0808">Transferase</keyword>
<dbReference type="SUPFAM" id="SSF52949">
    <property type="entry name" value="Macro domain-like"/>
    <property type="match status" value="2"/>
</dbReference>
<dbReference type="GO" id="GO:0003714">
    <property type="term" value="F:transcription corepressor activity"/>
    <property type="evidence" value="ECO:0007669"/>
    <property type="project" value="TreeGrafter"/>
</dbReference>
<dbReference type="Pfam" id="PF00644">
    <property type="entry name" value="PARP"/>
    <property type="match status" value="1"/>
</dbReference>
<keyword evidence="12" id="KW-1185">Reference proteome</keyword>